<reference evidence="2 3" key="1">
    <citation type="journal article" date="2009" name="Stand. Genomic Sci.">
        <title>Complete genome sequence of Pedobacter heparinus type strain (HIM 762-3).</title>
        <authorList>
            <person name="Han C."/>
            <person name="Spring S."/>
            <person name="Lapidus A."/>
            <person name="Del Rio T.G."/>
            <person name="Tice H."/>
            <person name="Copeland A."/>
            <person name="Cheng J.F."/>
            <person name="Lucas S."/>
            <person name="Chen F."/>
            <person name="Nolan M."/>
            <person name="Bruce D."/>
            <person name="Goodwin L."/>
            <person name="Pitluck S."/>
            <person name="Ivanova N."/>
            <person name="Mavromatis K."/>
            <person name="Mikhailova N."/>
            <person name="Pati A."/>
            <person name="Chen A."/>
            <person name="Palaniappan K."/>
            <person name="Land M."/>
            <person name="Hauser L."/>
            <person name="Chang Y.J."/>
            <person name="Jeffries C.C."/>
            <person name="Saunders E."/>
            <person name="Chertkov O."/>
            <person name="Brettin T."/>
            <person name="Goker M."/>
            <person name="Rohde M."/>
            <person name="Bristow J."/>
            <person name="Eisen J.A."/>
            <person name="Markowitz V."/>
            <person name="Hugenholtz P."/>
            <person name="Kyrpides N.C."/>
            <person name="Klenk H.P."/>
            <person name="Detter J.C."/>
        </authorList>
    </citation>
    <scope>NUCLEOTIDE SEQUENCE [LARGE SCALE GENOMIC DNA]</scope>
    <source>
        <strain evidence="3">ATCC 13125 / DSM 2366 / CIP 104194 / JCM 7457 / NBRC 12017 / NCIMB 9290 / NRRL B-14731 / HIM 762-3</strain>
    </source>
</reference>
<keyword evidence="3" id="KW-1185">Reference proteome</keyword>
<dbReference type="eggNOG" id="COG0456">
    <property type="taxonomic scope" value="Bacteria"/>
</dbReference>
<dbReference type="InterPro" id="IPR000182">
    <property type="entry name" value="GNAT_dom"/>
</dbReference>
<dbReference type="RefSeq" id="WP_015807614.1">
    <property type="nucleotide sequence ID" value="NC_013061.1"/>
</dbReference>
<dbReference type="SUPFAM" id="SSF55729">
    <property type="entry name" value="Acyl-CoA N-acyltransferases (Nat)"/>
    <property type="match status" value="1"/>
</dbReference>
<accession>C6XVD4</accession>
<dbReference type="CDD" id="cd04301">
    <property type="entry name" value="NAT_SF"/>
    <property type="match status" value="1"/>
</dbReference>
<feature type="domain" description="N-acetyltransferase" evidence="1">
    <location>
        <begin position="1"/>
        <end position="190"/>
    </location>
</feature>
<organism evidence="2 3">
    <name type="scientific">Pedobacter heparinus (strain ATCC 13125 / DSM 2366 / CIP 104194 / JCM 7457 / NBRC 12017 / NCIMB 9290 / NRRL B-14731 / HIM 762-3)</name>
    <dbReference type="NCBI Taxonomy" id="485917"/>
    <lineage>
        <taxon>Bacteria</taxon>
        <taxon>Pseudomonadati</taxon>
        <taxon>Bacteroidota</taxon>
        <taxon>Sphingobacteriia</taxon>
        <taxon>Sphingobacteriales</taxon>
        <taxon>Sphingobacteriaceae</taxon>
        <taxon>Pedobacter</taxon>
    </lineage>
</organism>
<gene>
    <name evidence="2" type="ordered locus">Phep_1791</name>
</gene>
<dbReference type="InterPro" id="IPR016181">
    <property type="entry name" value="Acyl_CoA_acyltransferase"/>
</dbReference>
<dbReference type="HOGENOM" id="CLU_060131_7_0_10"/>
<dbReference type="InterPro" id="IPR052523">
    <property type="entry name" value="Trichothecene_AcTrans"/>
</dbReference>
<protein>
    <submittedName>
        <fullName evidence="2">GCN5-related N-acetyltransferase</fullName>
    </submittedName>
</protein>
<proteinExistence type="predicted"/>
<dbReference type="PROSITE" id="PS51186">
    <property type="entry name" value="GNAT"/>
    <property type="match status" value="1"/>
</dbReference>
<dbReference type="PANTHER" id="PTHR42791:SF1">
    <property type="entry name" value="N-ACETYLTRANSFERASE DOMAIN-CONTAINING PROTEIN"/>
    <property type="match status" value="1"/>
</dbReference>
<evidence type="ECO:0000313" key="2">
    <source>
        <dbReference type="EMBL" id="ACU04000.1"/>
    </source>
</evidence>
<evidence type="ECO:0000313" key="3">
    <source>
        <dbReference type="Proteomes" id="UP000000852"/>
    </source>
</evidence>
<dbReference type="KEGG" id="phe:Phep_1791"/>
<dbReference type="Proteomes" id="UP000000852">
    <property type="component" value="Chromosome"/>
</dbReference>
<name>C6XVD4_PEDHD</name>
<dbReference type="AlphaFoldDB" id="C6XVD4"/>
<dbReference type="EMBL" id="CP001681">
    <property type="protein sequence ID" value="ACU04000.1"/>
    <property type="molecule type" value="Genomic_DNA"/>
</dbReference>
<keyword evidence="2" id="KW-0808">Transferase</keyword>
<dbReference type="PANTHER" id="PTHR42791">
    <property type="entry name" value="GNAT FAMILY ACETYLTRANSFERASE"/>
    <property type="match status" value="1"/>
</dbReference>
<evidence type="ECO:0000259" key="1">
    <source>
        <dbReference type="PROSITE" id="PS51186"/>
    </source>
</evidence>
<sequence length="192" mass="22578">MKRAEPQHKARILNILTESFDTNLSVNYVVKQDTNWKQRIAALMEYSFEVCMMFGDVWISDDEKACALAIYPERRKTTLKTMWLDAKLILTSIGIRGIFKALKRESKIKRKQLNLSNYYLWFIGVDRNYQRKRIGTKLLAEVKDYATAIGRPILLETSTLSNLPWYEKNGFQVYEQLDLSYRLFFLKTVNAN</sequence>
<dbReference type="Gene3D" id="3.40.630.30">
    <property type="match status" value="1"/>
</dbReference>
<dbReference type="STRING" id="485917.Phep_1791"/>
<dbReference type="GO" id="GO:0016747">
    <property type="term" value="F:acyltransferase activity, transferring groups other than amino-acyl groups"/>
    <property type="evidence" value="ECO:0007669"/>
    <property type="project" value="InterPro"/>
</dbReference>
<dbReference type="Pfam" id="PF13508">
    <property type="entry name" value="Acetyltransf_7"/>
    <property type="match status" value="1"/>
</dbReference>
<dbReference type="OrthoDB" id="1452841at2"/>